<gene>
    <name evidence="4" type="ORF">SAMN04488524_3869</name>
</gene>
<evidence type="ECO:0000313" key="5">
    <source>
        <dbReference type="Proteomes" id="UP000192756"/>
    </source>
</evidence>
<dbReference type="Gene3D" id="3.40.50.720">
    <property type="entry name" value="NAD(P)-binding Rossmann-like Domain"/>
    <property type="match status" value="1"/>
</dbReference>
<dbReference type="EMBL" id="FWXT01000003">
    <property type="protein sequence ID" value="SMC97353.1"/>
    <property type="molecule type" value="Genomic_DNA"/>
</dbReference>
<dbReference type="Pfam" id="PF13561">
    <property type="entry name" value="adh_short_C2"/>
    <property type="match status" value="1"/>
</dbReference>
<dbReference type="PRINTS" id="PR00081">
    <property type="entry name" value="GDHRDH"/>
</dbReference>
<organism evidence="4 5">
    <name type="scientific">Pedobacter africanus</name>
    <dbReference type="NCBI Taxonomy" id="151894"/>
    <lineage>
        <taxon>Bacteria</taxon>
        <taxon>Pseudomonadati</taxon>
        <taxon>Bacteroidota</taxon>
        <taxon>Sphingobacteriia</taxon>
        <taxon>Sphingobacteriales</taxon>
        <taxon>Sphingobacteriaceae</taxon>
        <taxon>Pedobacter</taxon>
    </lineage>
</organism>
<evidence type="ECO:0000259" key="3">
    <source>
        <dbReference type="SMART" id="SM00822"/>
    </source>
</evidence>
<dbReference type="PROSITE" id="PS00061">
    <property type="entry name" value="ADH_SHORT"/>
    <property type="match status" value="1"/>
</dbReference>
<evidence type="ECO:0000313" key="4">
    <source>
        <dbReference type="EMBL" id="SMC97353.1"/>
    </source>
</evidence>
<dbReference type="PANTHER" id="PTHR43639">
    <property type="entry name" value="OXIDOREDUCTASE, SHORT-CHAIN DEHYDROGENASE/REDUCTASE FAMILY (AFU_ORTHOLOGUE AFUA_5G02870)"/>
    <property type="match status" value="1"/>
</dbReference>
<comment type="similarity">
    <text evidence="1">Belongs to the short-chain dehydrogenases/reductases (SDR) family.</text>
</comment>
<dbReference type="InterPro" id="IPR020904">
    <property type="entry name" value="Sc_DH/Rdtase_CS"/>
</dbReference>
<name>A0A1W2DIW0_9SPHI</name>
<dbReference type="InterPro" id="IPR057326">
    <property type="entry name" value="KR_dom"/>
</dbReference>
<dbReference type="GO" id="GO:0016491">
    <property type="term" value="F:oxidoreductase activity"/>
    <property type="evidence" value="ECO:0007669"/>
    <property type="project" value="UniProtKB-KW"/>
</dbReference>
<feature type="domain" description="Ketoreductase" evidence="3">
    <location>
        <begin position="10"/>
        <end position="194"/>
    </location>
</feature>
<dbReference type="SMART" id="SM00822">
    <property type="entry name" value="PKS_KR"/>
    <property type="match status" value="1"/>
</dbReference>
<dbReference type="SUPFAM" id="SSF51735">
    <property type="entry name" value="NAD(P)-binding Rossmann-fold domains"/>
    <property type="match status" value="1"/>
</dbReference>
<dbReference type="FunFam" id="3.40.50.720:FF:000084">
    <property type="entry name" value="Short-chain dehydrogenase reductase"/>
    <property type="match status" value="1"/>
</dbReference>
<dbReference type="PRINTS" id="PR00080">
    <property type="entry name" value="SDRFAMILY"/>
</dbReference>
<reference evidence="5" key="1">
    <citation type="submission" date="2017-04" db="EMBL/GenBank/DDBJ databases">
        <authorList>
            <person name="Varghese N."/>
            <person name="Submissions S."/>
        </authorList>
    </citation>
    <scope>NUCLEOTIDE SEQUENCE [LARGE SCALE GENOMIC DNA]</scope>
    <source>
        <strain evidence="5">DSM 12126</strain>
    </source>
</reference>
<accession>A0A1W2DIW0</accession>
<proteinExistence type="inferred from homology"/>
<dbReference type="PANTHER" id="PTHR43639:SF1">
    <property type="entry name" value="SHORT-CHAIN DEHYDROGENASE_REDUCTASE FAMILY PROTEIN"/>
    <property type="match status" value="1"/>
</dbReference>
<dbReference type="STRING" id="151894.SAMN04488524_3869"/>
<sequence>MMYMKRLENKVALVTGGGRGMGANITKRLAAEGAAVVLTYSKSAEQSEKIAAQINAAGGKALALKADSAFPEEVTSAVNKTIAEFGHIDILVNNAGIYIGKAFEAHALEDYELIMAVNVRAVYAAALAAVHHMPEAGRIITIGSNMADFAGGAQSTLYVMSKSALSGLTKGLARDLGPRGITVNLVQPGPIDTDMNPANTELADLLRSRMALKDYGTGDDVAGLVAFLASEEGKYITGTALTIDGGYNA</sequence>
<dbReference type="InterPro" id="IPR002347">
    <property type="entry name" value="SDR_fam"/>
</dbReference>
<evidence type="ECO:0000256" key="1">
    <source>
        <dbReference type="ARBA" id="ARBA00006484"/>
    </source>
</evidence>
<protein>
    <submittedName>
        <fullName evidence="4">3-oxoacyl-[acyl-carrier protein] reductase</fullName>
    </submittedName>
</protein>
<keyword evidence="2" id="KW-0560">Oxidoreductase</keyword>
<dbReference type="Proteomes" id="UP000192756">
    <property type="component" value="Unassembled WGS sequence"/>
</dbReference>
<dbReference type="InterPro" id="IPR036291">
    <property type="entry name" value="NAD(P)-bd_dom_sf"/>
</dbReference>
<evidence type="ECO:0000256" key="2">
    <source>
        <dbReference type="ARBA" id="ARBA00023002"/>
    </source>
</evidence>
<dbReference type="AlphaFoldDB" id="A0A1W2DIW0"/>
<keyword evidence="5" id="KW-1185">Reference proteome</keyword>